<gene>
    <name evidence="2" type="ORF">THF1A12_10226</name>
</gene>
<dbReference type="Proteomes" id="UP001295462">
    <property type="component" value="Unassembled WGS sequence"/>
</dbReference>
<evidence type="ECO:0000313" key="3">
    <source>
        <dbReference type="Proteomes" id="UP001295462"/>
    </source>
</evidence>
<evidence type="ECO:0000256" key="1">
    <source>
        <dbReference type="SAM" id="Phobius"/>
    </source>
</evidence>
<name>A0AAU9QDL6_9VIBR</name>
<keyword evidence="1" id="KW-0472">Membrane</keyword>
<sequence>MWAKAVIGSVVSKAAARRFLFSLLLLHMDLDFLIYVLLSYILIINPEIKPNGKSGV</sequence>
<keyword evidence="1" id="KW-0812">Transmembrane</keyword>
<dbReference type="AlphaFoldDB" id="A0AAU9QDL6"/>
<comment type="caution">
    <text evidence="2">The sequence shown here is derived from an EMBL/GenBank/DDBJ whole genome shotgun (WGS) entry which is preliminary data.</text>
</comment>
<dbReference type="EMBL" id="CAKMUD010000001">
    <property type="protein sequence ID" value="CAH1563988.1"/>
    <property type="molecule type" value="Genomic_DNA"/>
</dbReference>
<reference evidence="2" key="1">
    <citation type="submission" date="2022-01" db="EMBL/GenBank/DDBJ databases">
        <authorList>
            <person name="Lagorce A."/>
        </authorList>
    </citation>
    <scope>NUCLEOTIDE SEQUENCE</scope>
    <source>
        <strain evidence="2">Th15_F1_A12</strain>
    </source>
</reference>
<organism evidence="2 3">
    <name type="scientific">Vibrio jasicida</name>
    <dbReference type="NCBI Taxonomy" id="766224"/>
    <lineage>
        <taxon>Bacteria</taxon>
        <taxon>Pseudomonadati</taxon>
        <taxon>Pseudomonadota</taxon>
        <taxon>Gammaproteobacteria</taxon>
        <taxon>Vibrionales</taxon>
        <taxon>Vibrionaceae</taxon>
        <taxon>Vibrio</taxon>
    </lineage>
</organism>
<keyword evidence="1" id="KW-1133">Transmembrane helix</keyword>
<protein>
    <submittedName>
        <fullName evidence="2">Uncharacterized protein</fullName>
    </submittedName>
</protein>
<feature type="transmembrane region" description="Helical" evidence="1">
    <location>
        <begin position="20"/>
        <end position="43"/>
    </location>
</feature>
<evidence type="ECO:0000313" key="2">
    <source>
        <dbReference type="EMBL" id="CAH1563988.1"/>
    </source>
</evidence>
<proteinExistence type="predicted"/>
<accession>A0AAU9QDL6</accession>